<reference evidence="5 6" key="1">
    <citation type="submission" date="2020-08" db="EMBL/GenBank/DDBJ databases">
        <title>Sequencing the genomes of 1000 actinobacteria strains.</title>
        <authorList>
            <person name="Klenk H.-P."/>
        </authorList>
    </citation>
    <scope>NUCLEOTIDE SEQUENCE [LARGE SCALE GENOMIC DNA]</scope>
    <source>
        <strain evidence="5 6">DSM 44598</strain>
    </source>
</reference>
<keyword evidence="2 3" id="KW-0378">Hydrolase</keyword>
<evidence type="ECO:0000259" key="4">
    <source>
        <dbReference type="PROSITE" id="PS51462"/>
    </source>
</evidence>
<dbReference type="RefSeq" id="WP_184367275.1">
    <property type="nucleotide sequence ID" value="NZ_BAAAKM010000094.1"/>
</dbReference>
<feature type="domain" description="Nudix hydrolase" evidence="4">
    <location>
        <begin position="6"/>
        <end position="128"/>
    </location>
</feature>
<dbReference type="InterPro" id="IPR020476">
    <property type="entry name" value="Nudix_hydrolase"/>
</dbReference>
<organism evidence="5 6">
    <name type="scientific">Nocardiopsis metallicus</name>
    <dbReference type="NCBI Taxonomy" id="179819"/>
    <lineage>
        <taxon>Bacteria</taxon>
        <taxon>Bacillati</taxon>
        <taxon>Actinomycetota</taxon>
        <taxon>Actinomycetes</taxon>
        <taxon>Streptosporangiales</taxon>
        <taxon>Nocardiopsidaceae</taxon>
        <taxon>Nocardiopsis</taxon>
    </lineage>
</organism>
<dbReference type="PANTHER" id="PTHR43736:SF1">
    <property type="entry name" value="DIHYDRONEOPTERIN TRIPHOSPHATE DIPHOSPHATASE"/>
    <property type="match status" value="1"/>
</dbReference>
<proteinExistence type="inferred from homology"/>
<dbReference type="PANTHER" id="PTHR43736">
    <property type="entry name" value="ADP-RIBOSE PYROPHOSPHATASE"/>
    <property type="match status" value="1"/>
</dbReference>
<dbReference type="GO" id="GO:0016787">
    <property type="term" value="F:hydrolase activity"/>
    <property type="evidence" value="ECO:0007669"/>
    <property type="project" value="UniProtKB-KW"/>
</dbReference>
<evidence type="ECO:0000256" key="1">
    <source>
        <dbReference type="ARBA" id="ARBA00005582"/>
    </source>
</evidence>
<dbReference type="PRINTS" id="PR00502">
    <property type="entry name" value="NUDIXFAMILY"/>
</dbReference>
<comment type="caution">
    <text evidence="5">The sequence shown here is derived from an EMBL/GenBank/DDBJ whole genome shotgun (WGS) entry which is preliminary data.</text>
</comment>
<dbReference type="PROSITE" id="PS00893">
    <property type="entry name" value="NUDIX_BOX"/>
    <property type="match status" value="1"/>
</dbReference>
<name>A0A840WDD1_9ACTN</name>
<comment type="similarity">
    <text evidence="1 3">Belongs to the Nudix hydrolase family.</text>
</comment>
<evidence type="ECO:0000313" key="5">
    <source>
        <dbReference type="EMBL" id="MBB5494172.1"/>
    </source>
</evidence>
<dbReference type="EMBL" id="JACHDO010000001">
    <property type="protein sequence ID" value="MBB5494172.1"/>
    <property type="molecule type" value="Genomic_DNA"/>
</dbReference>
<dbReference type="Pfam" id="PF00293">
    <property type="entry name" value="NUDIX"/>
    <property type="match status" value="1"/>
</dbReference>
<dbReference type="Gene3D" id="3.90.79.10">
    <property type="entry name" value="Nucleoside Triphosphate Pyrophosphohydrolase"/>
    <property type="match status" value="1"/>
</dbReference>
<evidence type="ECO:0000256" key="3">
    <source>
        <dbReference type="RuleBase" id="RU003476"/>
    </source>
</evidence>
<dbReference type="Proteomes" id="UP000579647">
    <property type="component" value="Unassembled WGS sequence"/>
</dbReference>
<gene>
    <name evidence="5" type="ORF">HNR07_005309</name>
</gene>
<dbReference type="InterPro" id="IPR020084">
    <property type="entry name" value="NUDIX_hydrolase_CS"/>
</dbReference>
<accession>A0A840WDD1</accession>
<evidence type="ECO:0000313" key="6">
    <source>
        <dbReference type="Proteomes" id="UP000579647"/>
    </source>
</evidence>
<evidence type="ECO:0000256" key="2">
    <source>
        <dbReference type="ARBA" id="ARBA00022801"/>
    </source>
</evidence>
<dbReference type="SUPFAM" id="SSF55811">
    <property type="entry name" value="Nudix"/>
    <property type="match status" value="1"/>
</dbReference>
<dbReference type="AlphaFoldDB" id="A0A840WDD1"/>
<dbReference type="InterPro" id="IPR000086">
    <property type="entry name" value="NUDIX_hydrolase_dom"/>
</dbReference>
<keyword evidence="6" id="KW-1185">Reference proteome</keyword>
<dbReference type="InterPro" id="IPR015797">
    <property type="entry name" value="NUDIX_hydrolase-like_dom_sf"/>
</dbReference>
<sequence length="151" mass="16209">MNDGVLHSVSVSAIVVRPEDGKVLVIQRADDERWVPPGGVLELAETPERCAVREVREETGVEVRPLRLTGVYKNMKLGVVSLGLLCEPIGGQARPSDEALSVAWLEPEAAIRAAPEARGIRIADALSDDGPFIRVHDGTHLLTSTAEDDLG</sequence>
<protein>
    <submittedName>
        <fullName evidence="5">ADP-ribose pyrophosphatase YjhB (NUDIX family)</fullName>
    </submittedName>
</protein>
<dbReference type="PROSITE" id="PS51462">
    <property type="entry name" value="NUDIX"/>
    <property type="match status" value="1"/>
</dbReference>